<evidence type="ECO:0000313" key="2">
    <source>
        <dbReference type="EMBL" id="KMS93257.1"/>
    </source>
</evidence>
<evidence type="ECO:0000256" key="1">
    <source>
        <dbReference type="SAM" id="Phobius"/>
    </source>
</evidence>
<dbReference type="Gramene" id="KMS93257">
    <property type="protein sequence ID" value="KMS93257"/>
    <property type="gene ID" value="BVRB_033300"/>
</dbReference>
<dbReference type="Proteomes" id="UP000035740">
    <property type="component" value="Unassembled WGS sequence"/>
</dbReference>
<sequence>MADRLAGVYTLLQQADGVQRPDTDLSWMWSEPGAEPLLEWIVNNVNPKCLLMRDELSEYQRLDSSGRIVDSTISKQHERLFKGADCGAIRFNSERIANDAAILSRQQRMSMGLFWWFLGSMCDLIFVLQKFSLVGV</sequence>
<gene>
    <name evidence="2" type="ORF">BVRB_033300</name>
</gene>
<dbReference type="EMBL" id="KQ105071">
    <property type="protein sequence ID" value="KMS93257.1"/>
    <property type="molecule type" value="Genomic_DNA"/>
</dbReference>
<accession>A0A0J8B016</accession>
<keyword evidence="1" id="KW-1133">Transmembrane helix</keyword>
<feature type="transmembrane region" description="Helical" evidence="1">
    <location>
        <begin position="113"/>
        <end position="133"/>
    </location>
</feature>
<dbReference type="OrthoDB" id="2159690at2759"/>
<keyword evidence="3" id="KW-1185">Reference proteome</keyword>
<name>A0A0J8B016_BETVV</name>
<protein>
    <recommendedName>
        <fullName evidence="4">HAUS augmin-like complex subunit 3 N-terminal domain-containing protein</fullName>
    </recommendedName>
</protein>
<keyword evidence="1" id="KW-0812">Transmembrane</keyword>
<organism evidence="2 3">
    <name type="scientific">Beta vulgaris subsp. vulgaris</name>
    <name type="common">Beet</name>
    <dbReference type="NCBI Taxonomy" id="3555"/>
    <lineage>
        <taxon>Eukaryota</taxon>
        <taxon>Viridiplantae</taxon>
        <taxon>Streptophyta</taxon>
        <taxon>Embryophyta</taxon>
        <taxon>Tracheophyta</taxon>
        <taxon>Spermatophyta</taxon>
        <taxon>Magnoliopsida</taxon>
        <taxon>eudicotyledons</taxon>
        <taxon>Gunneridae</taxon>
        <taxon>Pentapetalae</taxon>
        <taxon>Caryophyllales</taxon>
        <taxon>Chenopodiaceae</taxon>
        <taxon>Betoideae</taxon>
        <taxon>Beta</taxon>
    </lineage>
</organism>
<evidence type="ECO:0008006" key="4">
    <source>
        <dbReference type="Google" id="ProtNLM"/>
    </source>
</evidence>
<proteinExistence type="predicted"/>
<reference evidence="2 3" key="1">
    <citation type="journal article" date="2014" name="Nature">
        <title>The genome of the recently domesticated crop plant sugar beet (Beta vulgaris).</title>
        <authorList>
            <person name="Dohm J.C."/>
            <person name="Minoche A.E."/>
            <person name="Holtgrawe D."/>
            <person name="Capella-Gutierrez S."/>
            <person name="Zakrzewski F."/>
            <person name="Tafer H."/>
            <person name="Rupp O."/>
            <person name="Sorensen T.R."/>
            <person name="Stracke R."/>
            <person name="Reinhardt R."/>
            <person name="Goesmann A."/>
            <person name="Kraft T."/>
            <person name="Schulz B."/>
            <person name="Stadler P.F."/>
            <person name="Schmidt T."/>
            <person name="Gabaldon T."/>
            <person name="Lehrach H."/>
            <person name="Weisshaar B."/>
            <person name="Himmelbauer H."/>
        </authorList>
    </citation>
    <scope>NUCLEOTIDE SEQUENCE [LARGE SCALE GENOMIC DNA]</scope>
    <source>
        <tissue evidence="2">Taproot</tissue>
    </source>
</reference>
<dbReference type="AlphaFoldDB" id="A0A0J8B016"/>
<keyword evidence="1" id="KW-0472">Membrane</keyword>
<evidence type="ECO:0000313" key="3">
    <source>
        <dbReference type="Proteomes" id="UP000035740"/>
    </source>
</evidence>